<sequence length="37" mass="4300">MEALRINNRSPMGKKPLPTWGTAFLMAWVDGRRFFGF</sequence>
<evidence type="ECO:0000313" key="1">
    <source>
        <dbReference type="EMBL" id="KYD24940.1"/>
    </source>
</evidence>
<name>A0A150MK90_GEOSE</name>
<accession>A0A150MK90</accession>
<organism evidence="1 2">
    <name type="scientific">Geobacillus stearothermophilus</name>
    <name type="common">Bacillus stearothermophilus</name>
    <dbReference type="NCBI Taxonomy" id="1422"/>
    <lineage>
        <taxon>Bacteria</taxon>
        <taxon>Bacillati</taxon>
        <taxon>Bacillota</taxon>
        <taxon>Bacilli</taxon>
        <taxon>Bacillales</taxon>
        <taxon>Anoxybacillaceae</taxon>
        <taxon>Geobacillus</taxon>
    </lineage>
</organism>
<dbReference type="Proteomes" id="UP000075424">
    <property type="component" value="Unassembled WGS sequence"/>
</dbReference>
<dbReference type="EMBL" id="LQYV01000091">
    <property type="protein sequence ID" value="KYD24940.1"/>
    <property type="molecule type" value="Genomic_DNA"/>
</dbReference>
<comment type="caution">
    <text evidence="1">The sequence shown here is derived from an EMBL/GenBank/DDBJ whole genome shotgun (WGS) entry which is preliminary data.</text>
</comment>
<gene>
    <name evidence="1" type="ORF">B4109_1795</name>
</gene>
<dbReference type="AlphaFoldDB" id="A0A150MK90"/>
<protein>
    <submittedName>
        <fullName evidence="1">Uncharacterized protein</fullName>
    </submittedName>
</protein>
<proteinExistence type="predicted"/>
<evidence type="ECO:0000313" key="2">
    <source>
        <dbReference type="Proteomes" id="UP000075424"/>
    </source>
</evidence>
<reference evidence="1 2" key="1">
    <citation type="submission" date="2016-01" db="EMBL/GenBank/DDBJ databases">
        <title>Draft Genome Sequences of Seven Thermophilic Sporeformers Isolated from Foods.</title>
        <authorList>
            <person name="Berendsen E.M."/>
            <person name="Wells-Bennik M.H."/>
            <person name="Krawcyk A.O."/>
            <person name="De Jong A."/>
            <person name="Holsappel S."/>
            <person name="Eijlander R.T."/>
            <person name="Kuipers O.P."/>
        </authorList>
    </citation>
    <scope>NUCLEOTIDE SEQUENCE [LARGE SCALE GENOMIC DNA]</scope>
    <source>
        <strain evidence="1 2">B4109</strain>
    </source>
</reference>